<protein>
    <submittedName>
        <fullName evidence="1">Uncharacterized protein</fullName>
    </submittedName>
</protein>
<dbReference type="RefSeq" id="WP_307408389.1">
    <property type="nucleotide sequence ID" value="NZ_JAUSUR010000004.1"/>
</dbReference>
<gene>
    <name evidence="1" type="ORF">J2S15_002304</name>
</gene>
<evidence type="ECO:0000313" key="2">
    <source>
        <dbReference type="Proteomes" id="UP001230220"/>
    </source>
</evidence>
<comment type="caution">
    <text evidence="1">The sequence shown here is derived from an EMBL/GenBank/DDBJ whole genome shotgun (WGS) entry which is preliminary data.</text>
</comment>
<reference evidence="1 2" key="1">
    <citation type="submission" date="2023-07" db="EMBL/GenBank/DDBJ databases">
        <title>Genomic Encyclopedia of Type Strains, Phase IV (KMG-IV): sequencing the most valuable type-strain genomes for metagenomic binning, comparative biology and taxonomic classification.</title>
        <authorList>
            <person name="Goeker M."/>
        </authorList>
    </citation>
    <scope>NUCLEOTIDE SEQUENCE [LARGE SCALE GENOMIC DNA]</scope>
    <source>
        <strain evidence="1 2">DSM 16784</strain>
    </source>
</reference>
<accession>A0ABU0E3T4</accession>
<sequence length="237" mass="28088">MKLKEIVELKKGNLSCCDVKIDSMYTFNIKFMDITDVDYPNCKQFLNYMINKLDVISITKYDDFVINLSQVLDNKEMISYAKKYFYTKEQYENDDDILKLLFSDIVKNLEYAIEERSESLLKMFEETDCESKQKLLQYDDKTDKVFRIIKYCTYQNELEIVAKSLDEAEEIASKLLRVGAYDDVMDVFDEVTDLKGIFDESDIVNKHSLCYFNREKQAFYLSDDEDINRNDEQDLSM</sequence>
<dbReference type="EMBL" id="JAUSUR010000004">
    <property type="protein sequence ID" value="MDQ0361554.1"/>
    <property type="molecule type" value="Genomic_DNA"/>
</dbReference>
<evidence type="ECO:0000313" key="1">
    <source>
        <dbReference type="EMBL" id="MDQ0361554.1"/>
    </source>
</evidence>
<proteinExistence type="predicted"/>
<name>A0ABU0E3T4_9FIRM</name>
<keyword evidence="2" id="KW-1185">Reference proteome</keyword>
<organism evidence="1 2">
    <name type="scientific">Breznakia pachnodae</name>
    <dbReference type="NCBI Taxonomy" id="265178"/>
    <lineage>
        <taxon>Bacteria</taxon>
        <taxon>Bacillati</taxon>
        <taxon>Bacillota</taxon>
        <taxon>Erysipelotrichia</taxon>
        <taxon>Erysipelotrichales</taxon>
        <taxon>Erysipelotrichaceae</taxon>
        <taxon>Breznakia</taxon>
    </lineage>
</organism>
<dbReference type="Proteomes" id="UP001230220">
    <property type="component" value="Unassembled WGS sequence"/>
</dbReference>